<evidence type="ECO:0000256" key="3">
    <source>
        <dbReference type="ARBA" id="ARBA00021907"/>
    </source>
</evidence>
<evidence type="ECO:0000256" key="9">
    <source>
        <dbReference type="ARBA" id="ARBA00023306"/>
    </source>
</evidence>
<dbReference type="AlphaFoldDB" id="A0A6V6Y0B9"/>
<feature type="domain" description="FtsX extracellular" evidence="13">
    <location>
        <begin position="63"/>
        <end position="155"/>
    </location>
</feature>
<dbReference type="Gene3D" id="3.30.70.3040">
    <property type="match status" value="1"/>
</dbReference>
<keyword evidence="7 11" id="KW-1133">Transmembrane helix</keyword>
<evidence type="ECO:0000313" key="14">
    <source>
        <dbReference type="EMBL" id="CAC9925943.1"/>
    </source>
</evidence>
<keyword evidence="6 11" id="KW-0812">Transmembrane</keyword>
<evidence type="ECO:0000256" key="4">
    <source>
        <dbReference type="ARBA" id="ARBA00022475"/>
    </source>
</evidence>
<comment type="function">
    <text evidence="10">Part of the ABC transporter FtsEX involved in asymmetric cellular division facilitating the initiation of sporulation.</text>
</comment>
<dbReference type="RefSeq" id="WP_180499138.1">
    <property type="nucleotide sequence ID" value="NZ_CAIJCS010000014.1"/>
</dbReference>
<accession>A0A6V6Y0B9</accession>
<dbReference type="PANTHER" id="PTHR47755">
    <property type="entry name" value="CELL DIVISION PROTEIN FTSX"/>
    <property type="match status" value="1"/>
</dbReference>
<name>A0A6V6Y0B9_9FIRM</name>
<evidence type="ECO:0000256" key="2">
    <source>
        <dbReference type="ARBA" id="ARBA00007379"/>
    </source>
</evidence>
<comment type="similarity">
    <text evidence="2 10">Belongs to the ABC-4 integral membrane protein family. FtsX subfamily.</text>
</comment>
<dbReference type="Pfam" id="PF02687">
    <property type="entry name" value="FtsX"/>
    <property type="match status" value="1"/>
</dbReference>
<dbReference type="InterPro" id="IPR004513">
    <property type="entry name" value="FtsX"/>
</dbReference>
<comment type="subcellular location">
    <subcellularLocation>
        <location evidence="1">Cell membrane</location>
        <topology evidence="1">Multi-pass membrane protein</topology>
    </subcellularLocation>
</comment>
<keyword evidence="15" id="KW-1185">Reference proteome</keyword>
<feature type="transmembrane region" description="Helical" evidence="11">
    <location>
        <begin position="26"/>
        <end position="47"/>
    </location>
</feature>
<keyword evidence="4 10" id="KW-1003">Cell membrane</keyword>
<evidence type="ECO:0000256" key="10">
    <source>
        <dbReference type="PIRNR" id="PIRNR003097"/>
    </source>
</evidence>
<gene>
    <name evidence="14" type="ORF">PEPNEM18_00640</name>
</gene>
<dbReference type="GO" id="GO:0005886">
    <property type="term" value="C:plasma membrane"/>
    <property type="evidence" value="ECO:0007669"/>
    <property type="project" value="UniProtKB-SubCell"/>
</dbReference>
<dbReference type="InterPro" id="IPR003838">
    <property type="entry name" value="ABC3_permease_C"/>
</dbReference>
<dbReference type="GO" id="GO:0051301">
    <property type="term" value="P:cell division"/>
    <property type="evidence" value="ECO:0007669"/>
    <property type="project" value="UniProtKB-KW"/>
</dbReference>
<evidence type="ECO:0000256" key="1">
    <source>
        <dbReference type="ARBA" id="ARBA00004651"/>
    </source>
</evidence>
<keyword evidence="8 10" id="KW-0472">Membrane</keyword>
<organism evidence="14 15">
    <name type="scientific">Aedoeadaptatus nemausensis</name>
    <dbReference type="NCBI Taxonomy" id="2582829"/>
    <lineage>
        <taxon>Bacteria</taxon>
        <taxon>Bacillati</taxon>
        <taxon>Bacillota</taxon>
        <taxon>Tissierellia</taxon>
        <taxon>Tissierellales</taxon>
        <taxon>Peptoniphilaceae</taxon>
        <taxon>Aedoeadaptatus</taxon>
    </lineage>
</organism>
<protein>
    <recommendedName>
        <fullName evidence="3 10">Cell division protein FtsX</fullName>
    </recommendedName>
</protein>
<dbReference type="NCBIfam" id="NF038347">
    <property type="entry name" value="FtsX_Gpos"/>
    <property type="match status" value="1"/>
</dbReference>
<keyword evidence="9 10" id="KW-0131">Cell cycle</keyword>
<evidence type="ECO:0000256" key="11">
    <source>
        <dbReference type="SAM" id="Phobius"/>
    </source>
</evidence>
<feature type="transmembrane region" description="Helical" evidence="11">
    <location>
        <begin position="275"/>
        <end position="295"/>
    </location>
</feature>
<keyword evidence="5 10" id="KW-0132">Cell division</keyword>
<dbReference type="InterPro" id="IPR058204">
    <property type="entry name" value="FtsX_firmicutes-type"/>
</dbReference>
<feature type="transmembrane region" description="Helical" evidence="11">
    <location>
        <begin position="223"/>
        <end position="246"/>
    </location>
</feature>
<dbReference type="Proteomes" id="UP000586454">
    <property type="component" value="Unassembled WGS sequence"/>
</dbReference>
<evidence type="ECO:0000256" key="6">
    <source>
        <dbReference type="ARBA" id="ARBA00022692"/>
    </source>
</evidence>
<feature type="transmembrane region" description="Helical" evidence="11">
    <location>
        <begin position="171"/>
        <end position="192"/>
    </location>
</feature>
<evidence type="ECO:0000256" key="5">
    <source>
        <dbReference type="ARBA" id="ARBA00022618"/>
    </source>
</evidence>
<evidence type="ECO:0000256" key="8">
    <source>
        <dbReference type="ARBA" id="ARBA00023136"/>
    </source>
</evidence>
<feature type="domain" description="ABC3 transporter permease C-terminal" evidence="12">
    <location>
        <begin position="178"/>
        <end position="285"/>
    </location>
</feature>
<dbReference type="EMBL" id="CAIJCS010000014">
    <property type="protein sequence ID" value="CAC9925943.1"/>
    <property type="molecule type" value="Genomic_DNA"/>
</dbReference>
<dbReference type="InterPro" id="IPR040690">
    <property type="entry name" value="FtsX_ECD"/>
</dbReference>
<evidence type="ECO:0000256" key="7">
    <source>
        <dbReference type="ARBA" id="ARBA00022989"/>
    </source>
</evidence>
<reference evidence="14 15" key="1">
    <citation type="submission" date="2020-06" db="EMBL/GenBank/DDBJ databases">
        <authorList>
            <person name="Criscuolo A."/>
        </authorList>
    </citation>
    <scope>NUCLEOTIDE SEQUENCE [LARGE SCALE GENOMIC DNA]</scope>
    <source>
        <strain evidence="14">1804121828</strain>
    </source>
</reference>
<dbReference type="PANTHER" id="PTHR47755:SF1">
    <property type="entry name" value="CELL DIVISION PROTEIN FTSX"/>
    <property type="match status" value="1"/>
</dbReference>
<dbReference type="Pfam" id="PF18075">
    <property type="entry name" value="FtsX_ECD"/>
    <property type="match status" value="1"/>
</dbReference>
<evidence type="ECO:0000259" key="13">
    <source>
        <dbReference type="Pfam" id="PF18075"/>
    </source>
</evidence>
<dbReference type="PIRSF" id="PIRSF003097">
    <property type="entry name" value="FtsX"/>
    <property type="match status" value="1"/>
</dbReference>
<sequence>MRFIRQFTNNIKEAFQGIARNKGMSLLSIISTMAVLVLFGVVLLLVLNMTGLVNETEKKVDKVVVYLTDTATEENVQAIISKAEATGYVKDASFTSKEQAWEEFAKNLELSNDSYFLDGMDENPLPASITLQLSSIEEAKTVAQSVQSMEGVYQVDYLNELIGKIVQLNDWVRVLGVIVVTILIIIAVVLIYNTVKSTISNRSHEIQIMKYIGASNGYIRRPLLIEGLVFGLVAGAIALALVYFGYKGIYGLFDERLNILMGMKLIQPRLILKDMAIIFVCIGVGVGLLGSSLSLGRYLDV</sequence>
<evidence type="ECO:0000259" key="12">
    <source>
        <dbReference type="Pfam" id="PF02687"/>
    </source>
</evidence>
<evidence type="ECO:0000313" key="15">
    <source>
        <dbReference type="Proteomes" id="UP000586454"/>
    </source>
</evidence>
<proteinExistence type="inferred from homology"/>
<comment type="caution">
    <text evidence="14">The sequence shown here is derived from an EMBL/GenBank/DDBJ whole genome shotgun (WGS) entry which is preliminary data.</text>
</comment>